<dbReference type="Proteomes" id="UP000287394">
    <property type="component" value="Chromosome"/>
</dbReference>
<feature type="domain" description="PilZ" evidence="1">
    <location>
        <begin position="12"/>
        <end position="102"/>
    </location>
</feature>
<keyword evidence="3" id="KW-1185">Reference proteome</keyword>
<dbReference type="KEGG" id="ccot:CCAX7_23530"/>
<dbReference type="InterPro" id="IPR009875">
    <property type="entry name" value="PilZ_domain"/>
</dbReference>
<protein>
    <recommendedName>
        <fullName evidence="1">PilZ domain-containing protein</fullName>
    </recommendedName>
</protein>
<sequence length="140" mass="15447">MPEGLKESDGSRRRFRRFQVTIPALAWPECLDLDAEDAHEHPMIARSVFIENMSLTGILIVAPTPFYLGTRLIVKFPLGGVDFAVQADIRHIIKMDSAGACYYGHGSQFVRSELIADALPAIAAHLGGLSKNVRILEMAR</sequence>
<gene>
    <name evidence="2" type="ORF">CCAX7_23530</name>
</gene>
<dbReference type="Pfam" id="PF07238">
    <property type="entry name" value="PilZ"/>
    <property type="match status" value="1"/>
</dbReference>
<evidence type="ECO:0000259" key="1">
    <source>
        <dbReference type="Pfam" id="PF07238"/>
    </source>
</evidence>
<proteinExistence type="predicted"/>
<dbReference type="AlphaFoldDB" id="A0A9N7L3E1"/>
<name>A0A9N7L3E1_9BACT</name>
<dbReference type="EMBL" id="AP025739">
    <property type="protein sequence ID" value="BDI30302.1"/>
    <property type="molecule type" value="Genomic_DNA"/>
</dbReference>
<evidence type="ECO:0000313" key="3">
    <source>
        <dbReference type="Proteomes" id="UP000287394"/>
    </source>
</evidence>
<accession>A0A9N7L3E1</accession>
<dbReference type="GO" id="GO:0035438">
    <property type="term" value="F:cyclic-di-GMP binding"/>
    <property type="evidence" value="ECO:0007669"/>
    <property type="project" value="InterPro"/>
</dbReference>
<evidence type="ECO:0000313" key="2">
    <source>
        <dbReference type="EMBL" id="BDI30302.1"/>
    </source>
</evidence>
<organism evidence="2 3">
    <name type="scientific">Capsulimonas corticalis</name>
    <dbReference type="NCBI Taxonomy" id="2219043"/>
    <lineage>
        <taxon>Bacteria</taxon>
        <taxon>Bacillati</taxon>
        <taxon>Armatimonadota</taxon>
        <taxon>Armatimonadia</taxon>
        <taxon>Capsulimonadales</taxon>
        <taxon>Capsulimonadaceae</taxon>
        <taxon>Capsulimonas</taxon>
    </lineage>
</organism>
<reference evidence="2 3" key="1">
    <citation type="journal article" date="2019" name="Int. J. Syst. Evol. Microbiol.">
        <title>Capsulimonas corticalis gen. nov., sp. nov., an aerobic capsulated bacterium, of a novel bacterial order, Capsulimonadales ord. nov., of the class Armatimonadia of the phylum Armatimonadetes.</title>
        <authorList>
            <person name="Li J."/>
            <person name="Kudo C."/>
            <person name="Tonouchi A."/>
        </authorList>
    </citation>
    <scope>NUCLEOTIDE SEQUENCE [LARGE SCALE GENOMIC DNA]</scope>
    <source>
        <strain evidence="2 3">AX-7</strain>
    </source>
</reference>